<accession>A0A9N9Z968</accession>
<name>A0A9N9Z968_9HYPO</name>
<keyword evidence="3" id="KW-1185">Reference proteome</keyword>
<feature type="domain" description="Dienelactone hydrolase" evidence="1">
    <location>
        <begin position="34"/>
        <end position="241"/>
    </location>
</feature>
<evidence type="ECO:0000313" key="2">
    <source>
        <dbReference type="EMBL" id="CAH0051364.1"/>
    </source>
</evidence>
<protein>
    <recommendedName>
        <fullName evidence="1">Dienelactone hydrolase domain-containing protein</fullName>
    </recommendedName>
</protein>
<dbReference type="EMBL" id="CABFOC020000040">
    <property type="protein sequence ID" value="CAH0051364.1"/>
    <property type="molecule type" value="Genomic_DNA"/>
</dbReference>
<dbReference type="Gene3D" id="3.40.50.1820">
    <property type="entry name" value="alpha/beta hydrolase"/>
    <property type="match status" value="1"/>
</dbReference>
<dbReference type="InterPro" id="IPR029058">
    <property type="entry name" value="AB_hydrolase_fold"/>
</dbReference>
<dbReference type="Pfam" id="PF01738">
    <property type="entry name" value="DLH"/>
    <property type="match status" value="1"/>
</dbReference>
<dbReference type="InterPro" id="IPR002925">
    <property type="entry name" value="Dienelactn_hydro"/>
</dbReference>
<organism evidence="2 3">
    <name type="scientific">Clonostachys solani</name>
    <dbReference type="NCBI Taxonomy" id="160281"/>
    <lineage>
        <taxon>Eukaryota</taxon>
        <taxon>Fungi</taxon>
        <taxon>Dikarya</taxon>
        <taxon>Ascomycota</taxon>
        <taxon>Pezizomycotina</taxon>
        <taxon>Sordariomycetes</taxon>
        <taxon>Hypocreomycetidae</taxon>
        <taxon>Hypocreales</taxon>
        <taxon>Bionectriaceae</taxon>
        <taxon>Clonostachys</taxon>
    </lineage>
</organism>
<gene>
    <name evidence="2" type="ORF">CSOL1703_00014686</name>
</gene>
<evidence type="ECO:0000313" key="3">
    <source>
        <dbReference type="Proteomes" id="UP000775872"/>
    </source>
</evidence>
<dbReference type="PANTHER" id="PTHR17630">
    <property type="entry name" value="DIENELACTONE HYDROLASE"/>
    <property type="match status" value="1"/>
</dbReference>
<dbReference type="SUPFAM" id="SSF53474">
    <property type="entry name" value="alpha/beta-Hydrolases"/>
    <property type="match status" value="1"/>
</dbReference>
<dbReference type="GO" id="GO:0016787">
    <property type="term" value="F:hydrolase activity"/>
    <property type="evidence" value="ECO:0007669"/>
    <property type="project" value="InterPro"/>
</dbReference>
<proteinExistence type="predicted"/>
<dbReference type="PANTHER" id="PTHR17630:SF55">
    <property type="entry name" value="DIENELACTONE HYDROLASE FAMILY PROTEIN (AFU_ORTHOLOGUE AFUA_1G01900)"/>
    <property type="match status" value="1"/>
</dbReference>
<evidence type="ECO:0000259" key="1">
    <source>
        <dbReference type="Pfam" id="PF01738"/>
    </source>
</evidence>
<reference evidence="2" key="1">
    <citation type="submission" date="2021-10" db="EMBL/GenBank/DDBJ databases">
        <authorList>
            <person name="Piombo E."/>
        </authorList>
    </citation>
    <scope>NUCLEOTIDE SEQUENCE</scope>
</reference>
<sequence>MSDCCLRGFQWDAQPAGHDMKVAGRDCYVTGSNPDIAIIILHDLFGWTFKNTRILADQYAEEVGATVYIPDLFGGEVIPAHVVLDQSLWASINLPSFLRRNSKAVRGPEIVECATLLRARHSRIGVIGFCYGGWGAFRLGSRENALAACIVAAHPTQLEKAEIENVGVPVQVLAPQRDPMFTEELKAFSNQVIPTLGVAYDYQYFPGVEHGFAVRGSPEIEGERRAMERAKNAAVLWFRQWLK</sequence>
<dbReference type="Proteomes" id="UP000775872">
    <property type="component" value="Unassembled WGS sequence"/>
</dbReference>
<dbReference type="AlphaFoldDB" id="A0A9N9Z968"/>
<dbReference type="OrthoDB" id="10019231at2759"/>
<comment type="caution">
    <text evidence="2">The sequence shown here is derived from an EMBL/GenBank/DDBJ whole genome shotgun (WGS) entry which is preliminary data.</text>
</comment>